<dbReference type="InterPro" id="IPR011042">
    <property type="entry name" value="6-blade_b-propeller_TolB-like"/>
</dbReference>
<accession>A0A382TSI8</accession>
<dbReference type="Gene3D" id="2.120.10.30">
    <property type="entry name" value="TolB, C-terminal domain"/>
    <property type="match status" value="2"/>
</dbReference>
<name>A0A382TSI8_9ZZZZ</name>
<proteinExistence type="inferred from homology"/>
<evidence type="ECO:0008006" key="3">
    <source>
        <dbReference type="Google" id="ProtNLM"/>
    </source>
</evidence>
<gene>
    <name evidence="2" type="ORF">METZ01_LOCUS377546</name>
</gene>
<reference evidence="2" key="1">
    <citation type="submission" date="2018-05" db="EMBL/GenBank/DDBJ databases">
        <authorList>
            <person name="Lanie J.A."/>
            <person name="Ng W.-L."/>
            <person name="Kazmierczak K.M."/>
            <person name="Andrzejewski T.M."/>
            <person name="Davidsen T.M."/>
            <person name="Wayne K.J."/>
            <person name="Tettelin H."/>
            <person name="Glass J.I."/>
            <person name="Rusch D."/>
            <person name="Podicherti R."/>
            <person name="Tsui H.-C.T."/>
            <person name="Winkler M.E."/>
        </authorList>
    </citation>
    <scope>NUCLEOTIDE SEQUENCE</scope>
</reference>
<comment type="similarity">
    <text evidence="1">Belongs to the TolB family.</text>
</comment>
<evidence type="ECO:0000256" key="1">
    <source>
        <dbReference type="ARBA" id="ARBA00009820"/>
    </source>
</evidence>
<dbReference type="SUPFAM" id="SSF82171">
    <property type="entry name" value="DPP6 N-terminal domain-like"/>
    <property type="match status" value="1"/>
</dbReference>
<dbReference type="EMBL" id="UINC01138626">
    <property type="protein sequence ID" value="SVD24692.1"/>
    <property type="molecule type" value="Genomic_DNA"/>
</dbReference>
<dbReference type="InterPro" id="IPR011659">
    <property type="entry name" value="WD40"/>
</dbReference>
<sequence>WQIARRDMETGQEDIITSAEGSGMKPKVSPDGTLLVYATRYKTKTGLRVKNLDSGSDDWLIYPVTRDDQESRATGGLLPTYEFTPSGTELVFSKDGKFFRINMVSKRLTEIKFEVDVNLSIGPELNFPYKVETGDVKSRIIMDPVLSPNGRKIAFSTLLHLYIANVDDGSYQRLTKSKLGEFHPSWSKDGRYLTYVTWESDGGHIWQVNANGKSTPKKLTKTSAFYSDPVFSPNGKKIIALKGSAIDRLRTHNEFSGPRIPMDLISIDIKDRQLKTIIPARGLGKPHFTNDPDRIYLNG</sequence>
<evidence type="ECO:0000313" key="2">
    <source>
        <dbReference type="EMBL" id="SVD24692.1"/>
    </source>
</evidence>
<dbReference type="Pfam" id="PF07676">
    <property type="entry name" value="PD40"/>
    <property type="match status" value="3"/>
</dbReference>
<organism evidence="2">
    <name type="scientific">marine metagenome</name>
    <dbReference type="NCBI Taxonomy" id="408172"/>
    <lineage>
        <taxon>unclassified sequences</taxon>
        <taxon>metagenomes</taxon>
        <taxon>ecological metagenomes</taxon>
    </lineage>
</organism>
<dbReference type="PANTHER" id="PTHR36842">
    <property type="entry name" value="PROTEIN TOLB HOMOLOG"/>
    <property type="match status" value="1"/>
</dbReference>
<feature type="non-terminal residue" evidence="2">
    <location>
        <position position="299"/>
    </location>
</feature>
<feature type="non-terminal residue" evidence="2">
    <location>
        <position position="1"/>
    </location>
</feature>
<dbReference type="AlphaFoldDB" id="A0A382TSI8"/>
<dbReference type="PANTHER" id="PTHR36842:SF1">
    <property type="entry name" value="PROTEIN TOLB"/>
    <property type="match status" value="1"/>
</dbReference>
<protein>
    <recommendedName>
        <fullName evidence="3">Dipeptidylpeptidase IV N-terminal domain-containing protein</fullName>
    </recommendedName>
</protein>